<evidence type="ECO:0000313" key="3">
    <source>
        <dbReference type="Proteomes" id="UP000828390"/>
    </source>
</evidence>
<dbReference type="Proteomes" id="UP000828390">
    <property type="component" value="Unassembled WGS sequence"/>
</dbReference>
<evidence type="ECO:0000256" key="1">
    <source>
        <dbReference type="SAM" id="MobiDB-lite"/>
    </source>
</evidence>
<gene>
    <name evidence="2" type="ORF">DPMN_126236</name>
</gene>
<feature type="region of interest" description="Disordered" evidence="1">
    <location>
        <begin position="45"/>
        <end position="68"/>
    </location>
</feature>
<dbReference type="AlphaFoldDB" id="A0A9D4GZ54"/>
<reference evidence="2" key="2">
    <citation type="submission" date="2020-11" db="EMBL/GenBank/DDBJ databases">
        <authorList>
            <person name="McCartney M.A."/>
            <person name="Auch B."/>
            <person name="Kono T."/>
            <person name="Mallez S."/>
            <person name="Becker A."/>
            <person name="Gohl D.M."/>
            <person name="Silverstein K.A.T."/>
            <person name="Koren S."/>
            <person name="Bechman K.B."/>
            <person name="Herman A."/>
            <person name="Abrahante J.E."/>
            <person name="Garbe J."/>
        </authorList>
    </citation>
    <scope>NUCLEOTIDE SEQUENCE</scope>
    <source>
        <strain evidence="2">Duluth1</strain>
        <tissue evidence="2">Whole animal</tissue>
    </source>
</reference>
<dbReference type="EMBL" id="JAIWYP010000005">
    <property type="protein sequence ID" value="KAH3824400.1"/>
    <property type="molecule type" value="Genomic_DNA"/>
</dbReference>
<organism evidence="2 3">
    <name type="scientific">Dreissena polymorpha</name>
    <name type="common">Zebra mussel</name>
    <name type="synonym">Mytilus polymorpha</name>
    <dbReference type="NCBI Taxonomy" id="45954"/>
    <lineage>
        <taxon>Eukaryota</taxon>
        <taxon>Metazoa</taxon>
        <taxon>Spiralia</taxon>
        <taxon>Lophotrochozoa</taxon>
        <taxon>Mollusca</taxon>
        <taxon>Bivalvia</taxon>
        <taxon>Autobranchia</taxon>
        <taxon>Heteroconchia</taxon>
        <taxon>Euheterodonta</taxon>
        <taxon>Imparidentia</taxon>
        <taxon>Neoheterodontei</taxon>
        <taxon>Myida</taxon>
        <taxon>Dreissenoidea</taxon>
        <taxon>Dreissenidae</taxon>
        <taxon>Dreissena</taxon>
    </lineage>
</organism>
<keyword evidence="3" id="KW-1185">Reference proteome</keyword>
<sequence>MAGLEPSGDGVVVCHQHSDAAYVGRQNVHVLAGDGEKFFRDSICRQRPHTKHTESEPGPVQAGHIHSRRTPQLFLPTRVYQLLCWQPSAPAQPQGYARVCQVLHLHTKGQGGGRGQRKRKAARVKDGR</sequence>
<comment type="caution">
    <text evidence="2">The sequence shown here is derived from an EMBL/GenBank/DDBJ whole genome shotgun (WGS) entry which is preliminary data.</text>
</comment>
<evidence type="ECO:0000313" key="2">
    <source>
        <dbReference type="EMBL" id="KAH3824400.1"/>
    </source>
</evidence>
<protein>
    <submittedName>
        <fullName evidence="2">Uncharacterized protein</fullName>
    </submittedName>
</protein>
<reference evidence="2" key="1">
    <citation type="journal article" date="2019" name="bioRxiv">
        <title>The Genome of the Zebra Mussel, Dreissena polymorpha: A Resource for Invasive Species Research.</title>
        <authorList>
            <person name="McCartney M.A."/>
            <person name="Auch B."/>
            <person name="Kono T."/>
            <person name="Mallez S."/>
            <person name="Zhang Y."/>
            <person name="Obille A."/>
            <person name="Becker A."/>
            <person name="Abrahante J.E."/>
            <person name="Garbe J."/>
            <person name="Badalamenti J.P."/>
            <person name="Herman A."/>
            <person name="Mangelson H."/>
            <person name="Liachko I."/>
            <person name="Sullivan S."/>
            <person name="Sone E.D."/>
            <person name="Koren S."/>
            <person name="Silverstein K.A.T."/>
            <person name="Beckman K.B."/>
            <person name="Gohl D.M."/>
        </authorList>
    </citation>
    <scope>NUCLEOTIDE SEQUENCE</scope>
    <source>
        <strain evidence="2">Duluth1</strain>
        <tissue evidence="2">Whole animal</tissue>
    </source>
</reference>
<accession>A0A9D4GZ54</accession>
<name>A0A9D4GZ54_DREPO</name>
<feature type="region of interest" description="Disordered" evidence="1">
    <location>
        <begin position="107"/>
        <end position="128"/>
    </location>
</feature>
<proteinExistence type="predicted"/>